<evidence type="ECO:0000313" key="4">
    <source>
        <dbReference type="EMBL" id="GJD99863.1"/>
    </source>
</evidence>
<evidence type="ECO:0000256" key="2">
    <source>
        <dbReference type="ARBA" id="ARBA00022795"/>
    </source>
</evidence>
<accession>A0ABQ4SA63</accession>
<comment type="caution">
    <text evidence="4">The sequence shown here is derived from an EMBL/GenBank/DDBJ whole genome shotgun (WGS) entry which is preliminary data.</text>
</comment>
<name>A0ABQ4SA63_9HYPH</name>
<evidence type="ECO:0000313" key="5">
    <source>
        <dbReference type="Proteomes" id="UP001055153"/>
    </source>
</evidence>
<dbReference type="EMBL" id="BPQQ01000018">
    <property type="protein sequence ID" value="GJD99863.1"/>
    <property type="molecule type" value="Genomic_DNA"/>
</dbReference>
<keyword evidence="3" id="KW-0694">RNA-binding</keyword>
<dbReference type="InterPro" id="IPR009967">
    <property type="entry name" value="Flagellum_FlbT"/>
</dbReference>
<keyword evidence="1" id="KW-0678">Repressor</keyword>
<evidence type="ECO:0000256" key="1">
    <source>
        <dbReference type="ARBA" id="ARBA00022491"/>
    </source>
</evidence>
<gene>
    <name evidence="4" type="primary">flbT_1</name>
    <name evidence="4" type="ORF">GMJLKIPL_1781</name>
</gene>
<keyword evidence="2" id="KW-1005">Bacterial flagellum biogenesis</keyword>
<organism evidence="4 5">
    <name type="scientific">Methylobacterium isbiliense</name>
    <dbReference type="NCBI Taxonomy" id="315478"/>
    <lineage>
        <taxon>Bacteria</taxon>
        <taxon>Pseudomonadati</taxon>
        <taxon>Pseudomonadota</taxon>
        <taxon>Alphaproteobacteria</taxon>
        <taxon>Hyphomicrobiales</taxon>
        <taxon>Methylobacteriaceae</taxon>
        <taxon>Methylobacterium</taxon>
    </lineage>
</organism>
<reference evidence="4" key="1">
    <citation type="journal article" date="2021" name="Front. Microbiol.">
        <title>Comprehensive Comparative Genomics and Phenotyping of Methylobacterium Species.</title>
        <authorList>
            <person name="Alessa O."/>
            <person name="Ogura Y."/>
            <person name="Fujitani Y."/>
            <person name="Takami H."/>
            <person name="Hayashi T."/>
            <person name="Sahin N."/>
            <person name="Tani A."/>
        </authorList>
    </citation>
    <scope>NUCLEOTIDE SEQUENCE</scope>
    <source>
        <strain evidence="4">DSM 17168</strain>
    </source>
</reference>
<dbReference type="Pfam" id="PF07378">
    <property type="entry name" value="FlbT"/>
    <property type="match status" value="1"/>
</dbReference>
<evidence type="ECO:0000256" key="3">
    <source>
        <dbReference type="ARBA" id="ARBA00022884"/>
    </source>
</evidence>
<proteinExistence type="predicted"/>
<reference evidence="4" key="2">
    <citation type="submission" date="2021-08" db="EMBL/GenBank/DDBJ databases">
        <authorList>
            <person name="Tani A."/>
            <person name="Ola A."/>
            <person name="Ogura Y."/>
            <person name="Katsura K."/>
            <person name="Hayashi T."/>
        </authorList>
    </citation>
    <scope>NUCLEOTIDE SEQUENCE</scope>
    <source>
        <strain evidence="4">DSM 17168</strain>
    </source>
</reference>
<sequence length="123" mass="13972">MRAFIKRGARFFLNGALMRASDSVTVEIHAADVLLMPSHLIEPEAVRTPLEQLYYCIQQMLIEPERRSYWHDALRQGLEAGLAADQREALKPVLQLVERDRLQSAMAQLRKLIRADRATSSAA</sequence>
<keyword evidence="5" id="KW-1185">Reference proteome</keyword>
<dbReference type="Proteomes" id="UP001055153">
    <property type="component" value="Unassembled WGS sequence"/>
</dbReference>
<protein>
    <submittedName>
        <fullName evidence="4">Flagellum biosynthesis repressor protein FlbT</fullName>
    </submittedName>
</protein>